<feature type="compositionally biased region" description="Low complexity" evidence="1">
    <location>
        <begin position="29"/>
        <end position="61"/>
    </location>
</feature>
<feature type="chain" id="PRO_5046329397" evidence="2">
    <location>
        <begin position="22"/>
        <end position="188"/>
    </location>
</feature>
<feature type="region of interest" description="Disordered" evidence="1">
    <location>
        <begin position="25"/>
        <end position="78"/>
    </location>
</feature>
<keyword evidence="2" id="KW-0732">Signal</keyword>
<feature type="domain" description="Transcobalamin-like C-terminal" evidence="3">
    <location>
        <begin position="105"/>
        <end position="174"/>
    </location>
</feature>
<evidence type="ECO:0000313" key="4">
    <source>
        <dbReference type="EMBL" id="UUX32808.1"/>
    </source>
</evidence>
<organism evidence="4 5">
    <name type="scientific">Fundicoccus culcitae</name>
    <dbReference type="NCBI Taxonomy" id="2969821"/>
    <lineage>
        <taxon>Bacteria</taxon>
        <taxon>Bacillati</taxon>
        <taxon>Bacillota</taxon>
        <taxon>Bacilli</taxon>
        <taxon>Lactobacillales</taxon>
        <taxon>Aerococcaceae</taxon>
        <taxon>Fundicoccus</taxon>
    </lineage>
</organism>
<dbReference type="Proteomes" id="UP001315967">
    <property type="component" value="Chromosome"/>
</dbReference>
<protein>
    <submittedName>
        <fullName evidence="4">DUF4430 domain-containing protein</fullName>
    </submittedName>
</protein>
<accession>A0ABY5P2Y6</accession>
<evidence type="ECO:0000259" key="3">
    <source>
        <dbReference type="Pfam" id="PF14478"/>
    </source>
</evidence>
<sequence>MKKILKTISIPLIALFLVACGDQGTETTSVESQAPESSVESAAESVSQEQTESVSEASDTTSAEESDAVSSEDNGDEATSQAGITFTLFVNGEETASFVAVDSDGLSVMEAMESIEDLEFNFNEDEGVIDEIDGIANDYDTGETWTYLLNGEFAELGVVSQTLSEDDVVEWYYGTIDEIPVNIVPAEE</sequence>
<dbReference type="Gene3D" id="2.170.130.30">
    <property type="match status" value="1"/>
</dbReference>
<evidence type="ECO:0000256" key="1">
    <source>
        <dbReference type="SAM" id="MobiDB-lite"/>
    </source>
</evidence>
<dbReference type="Pfam" id="PF14478">
    <property type="entry name" value="DUF4430"/>
    <property type="match status" value="1"/>
</dbReference>
<evidence type="ECO:0000256" key="2">
    <source>
        <dbReference type="SAM" id="SignalP"/>
    </source>
</evidence>
<proteinExistence type="predicted"/>
<dbReference type="PROSITE" id="PS51257">
    <property type="entry name" value="PROKAR_LIPOPROTEIN"/>
    <property type="match status" value="1"/>
</dbReference>
<keyword evidence="5" id="KW-1185">Reference proteome</keyword>
<dbReference type="RefSeq" id="WP_313792308.1">
    <property type="nucleotide sequence ID" value="NZ_CP102453.1"/>
</dbReference>
<dbReference type="InterPro" id="IPR027954">
    <property type="entry name" value="Transcobalamin-like_C"/>
</dbReference>
<reference evidence="4 5" key="1">
    <citation type="submission" date="2022-08" db="EMBL/GenBank/DDBJ databases">
        <title>Aerococcaceae sp. nov isolated from spoiled eye mask.</title>
        <authorList>
            <person name="Zhou G."/>
            <person name="Xie X.-B."/>
            <person name="Shi Q.-S."/>
            <person name="Wang Y.-S."/>
            <person name="Wen X."/>
            <person name="Peng H."/>
            <person name="Yang X.-J."/>
            <person name="Tao H.-B."/>
            <person name="Huang X.-M."/>
        </authorList>
    </citation>
    <scope>NUCLEOTIDE SEQUENCE [LARGE SCALE GENOMIC DNA]</scope>
    <source>
        <strain evidence="5">DM20194951</strain>
    </source>
</reference>
<gene>
    <name evidence="4" type="ORF">NRE15_07715</name>
</gene>
<name>A0ABY5P2Y6_9LACT</name>
<feature type="signal peptide" evidence="2">
    <location>
        <begin position="1"/>
        <end position="21"/>
    </location>
</feature>
<dbReference type="EMBL" id="CP102453">
    <property type="protein sequence ID" value="UUX32808.1"/>
    <property type="molecule type" value="Genomic_DNA"/>
</dbReference>
<evidence type="ECO:0000313" key="5">
    <source>
        <dbReference type="Proteomes" id="UP001315967"/>
    </source>
</evidence>